<evidence type="ECO:0000313" key="2">
    <source>
        <dbReference type="Proteomes" id="UP000010475"/>
    </source>
</evidence>
<evidence type="ECO:0000313" key="1">
    <source>
        <dbReference type="EMBL" id="AFZ26609.1"/>
    </source>
</evidence>
<protein>
    <submittedName>
        <fullName evidence="1">Uncharacterized protein</fullName>
    </submittedName>
</protein>
<keyword evidence="2" id="KW-1185">Reference proteome</keyword>
<accession>K9X3F3</accession>
<reference evidence="1 2" key="1">
    <citation type="submission" date="2012-06" db="EMBL/GenBank/DDBJ databases">
        <title>Finished chromosome of genome of Cylindrospermum stagnale PCC 7417.</title>
        <authorList>
            <consortium name="US DOE Joint Genome Institute"/>
            <person name="Gugger M."/>
            <person name="Coursin T."/>
            <person name="Rippka R."/>
            <person name="Tandeau De Marsac N."/>
            <person name="Huntemann M."/>
            <person name="Wei C.-L."/>
            <person name="Han J."/>
            <person name="Detter J.C."/>
            <person name="Han C."/>
            <person name="Tapia R."/>
            <person name="Chen A."/>
            <person name="Kyrpides N."/>
            <person name="Mavromatis K."/>
            <person name="Markowitz V."/>
            <person name="Szeto E."/>
            <person name="Ivanova N."/>
            <person name="Pagani I."/>
            <person name="Pati A."/>
            <person name="Goodwin L."/>
            <person name="Nordberg H.P."/>
            <person name="Cantor M.N."/>
            <person name="Hua S.X."/>
            <person name="Woyke T."/>
            <person name="Kerfeld C.A."/>
        </authorList>
    </citation>
    <scope>NUCLEOTIDE SEQUENCE [LARGE SCALE GENOMIC DNA]</scope>
    <source>
        <strain evidence="1 2">PCC 7417</strain>
    </source>
</reference>
<proteinExistence type="predicted"/>
<dbReference type="Proteomes" id="UP000010475">
    <property type="component" value="Chromosome"/>
</dbReference>
<dbReference type="STRING" id="56107.Cylst_4531"/>
<name>K9X3F3_9NOST</name>
<dbReference type="EMBL" id="CP003642">
    <property type="protein sequence ID" value="AFZ26609.1"/>
    <property type="molecule type" value="Genomic_DNA"/>
</dbReference>
<dbReference type="KEGG" id="csg:Cylst_4531"/>
<dbReference type="AlphaFoldDB" id="K9X3F3"/>
<dbReference type="HOGENOM" id="CLU_3250339_0_0_3"/>
<gene>
    <name evidence="1" type="ORF">Cylst_4531</name>
</gene>
<organism evidence="1 2">
    <name type="scientific">Cylindrospermum stagnale PCC 7417</name>
    <dbReference type="NCBI Taxonomy" id="56107"/>
    <lineage>
        <taxon>Bacteria</taxon>
        <taxon>Bacillati</taxon>
        <taxon>Cyanobacteriota</taxon>
        <taxon>Cyanophyceae</taxon>
        <taxon>Nostocales</taxon>
        <taxon>Nostocaceae</taxon>
        <taxon>Cylindrospermum</taxon>
    </lineage>
</organism>
<sequence length="42" mass="4939">MIMLLGFKTELKVNRQLYLNLTKVRFLTKEKLGITKNKKQAS</sequence>